<dbReference type="NCBIfam" id="TIGR04131">
    <property type="entry name" value="Bac_Flav_CTERM"/>
    <property type="match status" value="1"/>
</dbReference>
<dbReference type="InterPro" id="IPR044016">
    <property type="entry name" value="Big_13"/>
</dbReference>
<dbReference type="InterPro" id="IPR013783">
    <property type="entry name" value="Ig-like_fold"/>
</dbReference>
<feature type="compositionally biased region" description="Acidic residues" evidence="1">
    <location>
        <begin position="1977"/>
        <end position="2008"/>
    </location>
</feature>
<feature type="compositionally biased region" description="Acidic residues" evidence="1">
    <location>
        <begin position="1785"/>
        <end position="1814"/>
    </location>
</feature>
<feature type="non-terminal residue" evidence="3">
    <location>
        <position position="1"/>
    </location>
</feature>
<dbReference type="NCBIfam" id="NF033510">
    <property type="entry name" value="Ca_tandemer"/>
    <property type="match status" value="5"/>
</dbReference>
<protein>
    <submittedName>
        <fullName evidence="3">Gliding motility-associated C-terminal domain-containing protein</fullName>
    </submittedName>
</protein>
<dbReference type="InterPro" id="IPR026341">
    <property type="entry name" value="T9SS_type_B"/>
</dbReference>
<name>A0A239I0G4_EKHLU</name>
<feature type="domain" description="Bacterial Ig-like" evidence="2">
    <location>
        <begin position="1397"/>
        <end position="1475"/>
    </location>
</feature>
<reference evidence="3 4" key="1">
    <citation type="submission" date="2017-06" db="EMBL/GenBank/DDBJ databases">
        <authorList>
            <person name="Kim H.J."/>
            <person name="Triplett B.A."/>
        </authorList>
    </citation>
    <scope>NUCLEOTIDE SEQUENCE [LARGE SCALE GENOMIC DNA]</scope>
    <source>
        <strain evidence="3 4">DSM 19307</strain>
    </source>
</reference>
<feature type="region of interest" description="Disordered" evidence="1">
    <location>
        <begin position="1467"/>
        <end position="2008"/>
    </location>
</feature>
<evidence type="ECO:0000313" key="4">
    <source>
        <dbReference type="Proteomes" id="UP000198393"/>
    </source>
</evidence>
<feature type="compositionally biased region" description="Acidic residues" evidence="1">
    <location>
        <begin position="1899"/>
        <end position="1928"/>
    </location>
</feature>
<sequence length="2115" mass="215451">DADVFSVTVAGTTYVLGTDAELTNSGDTWSLDLSGITALTEGTYPVTATITDEAGNEVSDVTTDELVIDTTDPATPTVVSQTTNSNPTLTGSFDSSDADVFAVTVAGTTYILGTDAELTNSGDTWSLDLSGITALTEGTYPVTATITDEAGNEVSDVTTDELVIDTTAPVTPTVTSQTTNDTSPIITGTAEAGSTVTVVVGGATYIVTADGSGNWTVNTEVLTPTSGTFNPDVNGTNEVSVTSTDSAGNSASDVTSGELIIDTTAPVIPTVNSLTTNDVTPVITGTAEAGSTVTLEIGGATYVTTADASGNWSIDTETATPSSGVFNPNTNGPNEAVVTSTDGVGNSSTDTTTDEIVIDTTAPVVPTVNSQITNDTTPIITGTTGTGGALPSGETMTVTVNGATYSVVPDASGNWSVNTETDTPSSGTLGTFTDGSTYQVVVTVTDSVGNSSTDTTVGELVIDTSAPASPTVSSQVVCDGVDPILTGTTGTGAGLNASETMTLEINGATYTVVPNASGDWSVDTSTDTPTSGTLGAFNGGVTYAIIAEVSDSGSNTSSASGSLDIVAIPTIALIESNSPTTCGGSDGSISLSFTNVPNGSYSLNYVDGALVSQTFSNVSVNSGAALISGLPEGTYNDITLDISGCVSTENIDVMLTDPLIPTITVTGSTNPVTCGGNGTISLSFTNVPNGLYTIDHNAGSFSNVSVNGGTATILATEGTYIDLGITVSGCTSLEDPDVVISDPSAEVIALAAVNNPTTCSGTDGSIELSVLTASTNYVVNYEKDGTSVSTSITSDGSGIIRINGLNAGDYTNISTSKSGCTSNSIAGPITLNDPTVPTISINSTTNASTCGGSDGVILLDGLETSTTYTVEYKANGSDVSTSITSLSSGLLPIPGLSNGNYTDIRVTNSGCVSNQIDGPITITDPSPPSISSSFGTDPSSCASVDGKIELNGFDDSESYTISFDKDGSTNTITGLTSTGGTIEINGLNSGSYENVFAVRESDGCQSNIIPSIVLNPPDIKVGIVVNPASCTSGDGSIEIIGLASNTPYELNFKVDGVDASALNVTSNADGEYLMENLPAGSYTEINVTNSGCVSNNIAATLTNPSSPTITLDTQTDPTTCGGNEGSIQLTGLQASTSYSVSYTGTSAVSTTIGSDGGGNLTITGLQAGTYSNMSVSLGGCNSNVIASVTLNDPVGPSITIGTNPEVCRGESSADLSYSGTTGSPDLYSIDFDATAEAQGFVDISNASLGSNPISLTIPAAASAATYNASITVQNSGSGCSSSASSFTVVVNALPAVPTVTNLITNDTSPTLTGTADAGSNISVVVGGATFNTTTDGSGNWSVNTSGTPASGTFSPNVNGVNEVVVTADLGSCSSTDNTSNELTIDTTDPVVPVVFSQITNDTTPIIRGTAEPGSTVTVIVGGATYIVTADANGNWSVNTETVTPASGTFNPNIGGANEVQVTATDAAGNSTSDTTSDELTILAGDSDGDGILDFDEDIDGDGDPTNDDSDGDGTPDYLDGDDDGDGVATIDEDINGDGDPTNDDSDGDGTPDYLDEDDDDDGILTEDEDLDGDGDPTNDDCDNDGTPNYLDSDYCDTDGDGIFDNDEDLDGDGDFYNDDCDGDGTPNFLDADPCDTDGDGLDDGDEDSDGDGDPYNDDCDGDGTPNFQDTDSCDADGDGVVDFDEDINGDGDPTNDDSDGDGNPDYLDEDDDGDGILTEDEDLDGDGDPTNDDCDNDGTPNYLDSDYCDSDGDGIFDNDEDLDGDGDFYNDDCDGDGTPNFLDSDPCDTDGDGLDDGDEDSDGDGDPYNDDCDGDGTPNFQDTDSCDTDGDGILDVDEDLDGDGDPTDDDTDGDGDPDYLDEDDDGDGILTEDEDLDGDGDPTNDDCDGDGIPNYLDTDYCDTDGDGLLDGDEDTDGDGDPYNDDCDGDGTPNFQDTDPCDTDGDGLDDGDEDTDGDGDPYNDDCDGDGIPNFQDTDSCDTDGDGLLDTDEDTNGDGDLNNDDCDEDGTPNYLDTDLCDKVTPRKGFTPDGDGINDFFYIKDIELYPNNNVQIYNRWGNKVFEIDGYDNQSRVWSSEVTKGLTYGEKIVPDGTYYYLINLGDGSKPISGFVVVNR</sequence>
<dbReference type="OrthoDB" id="9792152at2"/>
<feature type="compositionally biased region" description="Polar residues" evidence="1">
    <location>
        <begin position="1467"/>
        <end position="1478"/>
    </location>
</feature>
<feature type="compositionally biased region" description="Acidic residues" evidence="1">
    <location>
        <begin position="1746"/>
        <end position="1775"/>
    </location>
</feature>
<dbReference type="Gene3D" id="2.60.40.10">
    <property type="entry name" value="Immunoglobulins"/>
    <property type="match status" value="8"/>
</dbReference>
<feature type="compositionally biased region" description="Acidic residues" evidence="1">
    <location>
        <begin position="1671"/>
        <end position="1736"/>
    </location>
</feature>
<feature type="compositionally biased region" description="Acidic residues" evidence="1">
    <location>
        <begin position="1632"/>
        <end position="1661"/>
    </location>
</feature>
<evidence type="ECO:0000313" key="3">
    <source>
        <dbReference type="EMBL" id="SNS86991.1"/>
    </source>
</evidence>
<dbReference type="EMBL" id="FZPD01000002">
    <property type="protein sequence ID" value="SNS86991.1"/>
    <property type="molecule type" value="Genomic_DNA"/>
</dbReference>
<dbReference type="Pfam" id="PF19077">
    <property type="entry name" value="Big_13"/>
    <property type="match status" value="2"/>
</dbReference>
<keyword evidence="4" id="KW-1185">Reference proteome</keyword>
<feature type="compositionally biased region" description="Acidic residues" evidence="1">
    <location>
        <begin position="1486"/>
        <end position="1583"/>
    </location>
</feature>
<proteinExistence type="predicted"/>
<dbReference type="Pfam" id="PF13585">
    <property type="entry name" value="CHU_C"/>
    <property type="match status" value="1"/>
</dbReference>
<gene>
    <name evidence="3" type="ORF">SAMN05421640_1605</name>
</gene>
<organism evidence="3 4">
    <name type="scientific">Ekhidna lutea</name>
    <dbReference type="NCBI Taxonomy" id="447679"/>
    <lineage>
        <taxon>Bacteria</taxon>
        <taxon>Pseudomonadati</taxon>
        <taxon>Bacteroidota</taxon>
        <taxon>Cytophagia</taxon>
        <taxon>Cytophagales</taxon>
        <taxon>Reichenbachiellaceae</taxon>
        <taxon>Ekhidna</taxon>
    </lineage>
</organism>
<feature type="compositionally biased region" description="Acidic residues" evidence="1">
    <location>
        <begin position="1938"/>
        <end position="1967"/>
    </location>
</feature>
<evidence type="ECO:0000256" key="1">
    <source>
        <dbReference type="SAM" id="MobiDB-lite"/>
    </source>
</evidence>
<feature type="domain" description="Bacterial Ig-like" evidence="2">
    <location>
        <begin position="177"/>
        <end position="263"/>
    </location>
</feature>
<evidence type="ECO:0000259" key="2">
    <source>
        <dbReference type="Pfam" id="PF19077"/>
    </source>
</evidence>
<accession>A0A239I0G4</accession>
<feature type="compositionally biased region" description="Acidic residues" evidence="1">
    <location>
        <begin position="1593"/>
        <end position="1622"/>
    </location>
</feature>
<dbReference type="Proteomes" id="UP000198393">
    <property type="component" value="Unassembled WGS sequence"/>
</dbReference>
<feature type="compositionally biased region" description="Acidic residues" evidence="1">
    <location>
        <begin position="1824"/>
        <end position="1889"/>
    </location>
</feature>